<dbReference type="EMBL" id="JBGBPQ010000017">
    <property type="protein sequence ID" value="KAL1508089.1"/>
    <property type="molecule type" value="Genomic_DNA"/>
</dbReference>
<evidence type="ECO:0000256" key="8">
    <source>
        <dbReference type="ARBA" id="ARBA00023180"/>
    </source>
</evidence>
<dbReference type="PANTHER" id="PTHR10796:SF92">
    <property type="entry name" value="PATCHED-RELATED, ISOFORM A"/>
    <property type="match status" value="1"/>
</dbReference>
<feature type="transmembrane region" description="Helical" evidence="10">
    <location>
        <begin position="973"/>
        <end position="993"/>
    </location>
</feature>
<evidence type="ECO:0000313" key="14">
    <source>
        <dbReference type="Proteomes" id="UP001515480"/>
    </source>
</evidence>
<evidence type="ECO:0000256" key="5">
    <source>
        <dbReference type="ARBA" id="ARBA00022692"/>
    </source>
</evidence>
<comment type="similarity">
    <text evidence="3">Belongs to the glycosyltransferase 15 family.</text>
</comment>
<evidence type="ECO:0000313" key="13">
    <source>
        <dbReference type="EMBL" id="KAL1508089.1"/>
    </source>
</evidence>
<keyword evidence="8" id="KW-0325">Glycoprotein</keyword>
<evidence type="ECO:0000256" key="9">
    <source>
        <dbReference type="SAM" id="MobiDB-lite"/>
    </source>
</evidence>
<dbReference type="GO" id="GO:0016020">
    <property type="term" value="C:membrane"/>
    <property type="evidence" value="ECO:0007669"/>
    <property type="project" value="UniProtKB-SubCell"/>
</dbReference>
<dbReference type="Gene3D" id="1.20.1640.10">
    <property type="entry name" value="Multidrug efflux transporter AcrB transmembrane domain"/>
    <property type="match status" value="2"/>
</dbReference>
<evidence type="ECO:0000256" key="3">
    <source>
        <dbReference type="ARBA" id="ARBA00007677"/>
    </source>
</evidence>
<feature type="transmembrane region" description="Helical" evidence="10">
    <location>
        <begin position="943"/>
        <end position="966"/>
    </location>
</feature>
<feature type="transmembrane region" description="Helical" evidence="10">
    <location>
        <begin position="911"/>
        <end position="931"/>
    </location>
</feature>
<feature type="transmembrane region" description="Helical" evidence="10">
    <location>
        <begin position="1493"/>
        <end position="1519"/>
    </location>
</feature>
<name>A0AB34IXM0_PRYPA</name>
<comment type="similarity">
    <text evidence="2">Belongs to the patched family.</text>
</comment>
<feature type="signal peptide" evidence="11">
    <location>
        <begin position="1"/>
        <end position="44"/>
    </location>
</feature>
<feature type="transmembrane region" description="Helical" evidence="10">
    <location>
        <begin position="1390"/>
        <end position="1412"/>
    </location>
</feature>
<feature type="transmembrane region" description="Helical" evidence="10">
    <location>
        <begin position="1027"/>
        <end position="1047"/>
    </location>
</feature>
<feature type="transmembrane region" description="Helical" evidence="10">
    <location>
        <begin position="1122"/>
        <end position="1146"/>
    </location>
</feature>
<dbReference type="Gene3D" id="3.90.550.10">
    <property type="entry name" value="Spore Coat Polysaccharide Biosynthesis Protein SpsA, Chain A"/>
    <property type="match status" value="1"/>
</dbReference>
<proteinExistence type="inferred from homology"/>
<dbReference type="InterPro" id="IPR029044">
    <property type="entry name" value="Nucleotide-diphossugar_trans"/>
</dbReference>
<keyword evidence="14" id="KW-1185">Reference proteome</keyword>
<feature type="compositionally biased region" description="Pro residues" evidence="9">
    <location>
        <begin position="489"/>
        <end position="527"/>
    </location>
</feature>
<dbReference type="SUPFAM" id="SSF53448">
    <property type="entry name" value="Nucleotide-diphospho-sugar transferases"/>
    <property type="match status" value="1"/>
</dbReference>
<dbReference type="InterPro" id="IPR003392">
    <property type="entry name" value="PTHD_SSD"/>
</dbReference>
<dbReference type="SUPFAM" id="SSF82866">
    <property type="entry name" value="Multidrug efflux transporter AcrB transmembrane domain"/>
    <property type="match status" value="2"/>
</dbReference>
<dbReference type="GO" id="GO:0000030">
    <property type="term" value="F:mannosyltransferase activity"/>
    <property type="evidence" value="ECO:0007669"/>
    <property type="project" value="InterPro"/>
</dbReference>
<accession>A0AB34IXM0</accession>
<feature type="transmembrane region" description="Helical" evidence="10">
    <location>
        <begin position="1461"/>
        <end position="1481"/>
    </location>
</feature>
<dbReference type="Pfam" id="PF02460">
    <property type="entry name" value="Patched"/>
    <property type="match status" value="1"/>
</dbReference>
<keyword evidence="11" id="KW-0732">Signal</keyword>
<dbReference type="PANTHER" id="PTHR10796">
    <property type="entry name" value="PATCHED-RELATED"/>
    <property type="match status" value="1"/>
</dbReference>
<evidence type="ECO:0000259" key="12">
    <source>
        <dbReference type="PROSITE" id="PS50156"/>
    </source>
</evidence>
<evidence type="ECO:0000256" key="6">
    <source>
        <dbReference type="ARBA" id="ARBA00022989"/>
    </source>
</evidence>
<comment type="caution">
    <text evidence="13">The sequence shown here is derived from an EMBL/GenBank/DDBJ whole genome shotgun (WGS) entry which is preliminary data.</text>
</comment>
<evidence type="ECO:0000256" key="10">
    <source>
        <dbReference type="SAM" id="Phobius"/>
    </source>
</evidence>
<feature type="region of interest" description="Disordered" evidence="9">
    <location>
        <begin position="486"/>
        <end position="528"/>
    </location>
</feature>
<feature type="transmembrane region" description="Helical" evidence="10">
    <location>
        <begin position="1365"/>
        <end position="1384"/>
    </location>
</feature>
<dbReference type="PROSITE" id="PS50156">
    <property type="entry name" value="SSD"/>
    <property type="match status" value="2"/>
</dbReference>
<dbReference type="Pfam" id="PF01793">
    <property type="entry name" value="Glyco_transf_15"/>
    <property type="match status" value="1"/>
</dbReference>
<dbReference type="InterPro" id="IPR002685">
    <property type="entry name" value="Glyco_trans_15"/>
</dbReference>
<evidence type="ECO:0000256" key="2">
    <source>
        <dbReference type="ARBA" id="ARBA00005585"/>
    </source>
</evidence>
<dbReference type="InterPro" id="IPR000731">
    <property type="entry name" value="SSD"/>
</dbReference>
<keyword evidence="4" id="KW-0808">Transferase</keyword>
<evidence type="ECO:0000256" key="11">
    <source>
        <dbReference type="SAM" id="SignalP"/>
    </source>
</evidence>
<evidence type="ECO:0000256" key="4">
    <source>
        <dbReference type="ARBA" id="ARBA00022679"/>
    </source>
</evidence>
<dbReference type="Proteomes" id="UP001515480">
    <property type="component" value="Unassembled WGS sequence"/>
</dbReference>
<protein>
    <recommendedName>
        <fullName evidence="12">SSD domain-containing protein</fullName>
    </recommendedName>
</protein>
<evidence type="ECO:0000256" key="7">
    <source>
        <dbReference type="ARBA" id="ARBA00023136"/>
    </source>
</evidence>
<reference evidence="13 14" key="1">
    <citation type="journal article" date="2024" name="Science">
        <title>Giant polyketide synthase enzymes in the biosynthesis of giant marine polyether toxins.</title>
        <authorList>
            <person name="Fallon T.R."/>
            <person name="Shende V.V."/>
            <person name="Wierzbicki I.H."/>
            <person name="Pendleton A.L."/>
            <person name="Watervoot N.F."/>
            <person name="Auber R.P."/>
            <person name="Gonzalez D.J."/>
            <person name="Wisecaver J.H."/>
            <person name="Moore B.S."/>
        </authorList>
    </citation>
    <scope>NUCLEOTIDE SEQUENCE [LARGE SCALE GENOMIC DNA]</scope>
    <source>
        <strain evidence="13 14">12B1</strain>
    </source>
</reference>
<comment type="subcellular location">
    <subcellularLocation>
        <location evidence="1">Membrane</location>
        <topology evidence="1">Multi-pass membrane protein</topology>
    </subcellularLocation>
</comment>
<keyword evidence="5 10" id="KW-0812">Transmembrane</keyword>
<keyword evidence="6 10" id="KW-1133">Transmembrane helix</keyword>
<gene>
    <name evidence="13" type="ORF">AB1Y20_007682</name>
</gene>
<feature type="transmembrane region" description="Helical" evidence="10">
    <location>
        <begin position="539"/>
        <end position="562"/>
    </location>
</feature>
<feature type="domain" description="SSD" evidence="12">
    <location>
        <begin position="910"/>
        <end position="1078"/>
    </location>
</feature>
<keyword evidence="7 10" id="KW-0472">Membrane</keyword>
<feature type="chain" id="PRO_5044255917" description="SSD domain-containing protein" evidence="11">
    <location>
        <begin position="45"/>
        <end position="1558"/>
    </location>
</feature>
<feature type="transmembrane region" description="Helical" evidence="10">
    <location>
        <begin position="1054"/>
        <end position="1076"/>
    </location>
</feature>
<evidence type="ECO:0000256" key="1">
    <source>
        <dbReference type="ARBA" id="ARBA00004141"/>
    </source>
</evidence>
<feature type="domain" description="SSD" evidence="12">
    <location>
        <begin position="1371"/>
        <end position="1516"/>
    </location>
</feature>
<organism evidence="13 14">
    <name type="scientific">Prymnesium parvum</name>
    <name type="common">Toxic golden alga</name>
    <dbReference type="NCBI Taxonomy" id="97485"/>
    <lineage>
        <taxon>Eukaryota</taxon>
        <taxon>Haptista</taxon>
        <taxon>Haptophyta</taxon>
        <taxon>Prymnesiophyceae</taxon>
        <taxon>Prymnesiales</taxon>
        <taxon>Prymnesiaceae</taxon>
        <taxon>Prymnesium</taxon>
    </lineage>
</organism>
<feature type="transmembrane region" description="Helical" evidence="10">
    <location>
        <begin position="1419"/>
        <end position="1441"/>
    </location>
</feature>
<sequence length="1558" mass="170945">MRRFLRSCSSTRAFEPLSCSLRSPRASLRAVLLAFLAIAQVVHAAAPVEPSPGVRNAIFTLVKGGTSARDFDTFLERNRCLARSLASSAMYDNIAFHDGSISNEVLQEQAIRFPQIRWVDARAYGGFSSHLGRDDPALNYKHMCEFMSMIWYQALAKYEYAMRVDEDVCLQDVGPFESDAPQAHTPRDPFEMLRERSLAYAYGIETDELHEETVTTMNEWVSGYRKNLNGQKVSADRIFFNNFFISRVDWWTRREVQTFLSDVRDVDGIFDHRWGDAPIQTVALKMFAKDGAVSKLQTSYLHMSLWNAFEDGVEVPFDSPHPIATAYARRALTVDAGNSSANGTNATCTAGSNLTACNDFKILVTFTSALTLNDVTAAMRLAIRKRFATRASVDLANVALKVEAASVSFTAEIKVPSRVEMETLSSAIRTELGSVSSANSFFASMTCSAGSGEAGSGSGEAGSGESDCVGSPFTVVDAAAVESAIAAPPAAPPPPPKPPYAPPLPPNEPPSPLPTPPPDFPPYPSFPPYEETQRLAPTVIMAIAGGSLSAIVCAILIIVVLLRKTGESAAKAACSATLVPQEALQNALRNWGSVLATHRTFVGSMTVAVLLALCLVLPFKYNLESGTQSEWAPSGGRFARNLKIAEKYLDDSVTARQDCYIMMKAKNGSNLLENPKAYLAYFEKAMRQLKRDAMYTTFDDSGNRVNLTWTGVCLSLEHPLINFLAGDLEKPCANPSPLDAFYEGTWSFEDIVASGDFSRLATIGKIATTLGLPDQFYDTTELPRYTNLSDYEIIERLSNKPKHWLVGASKSLGKLYGNMKYDAEKGVLTSVETFNLQLFFDIPTEIVKWRKAFKNMTAEEYKAASDTFLLEIGRVAQIIEEDEVNFPGISLTYYPSDAADRMYAEIASAQTLIFAVGFTVMLAFAVLIHASTSLTHNLMVPAAIGYFLIIFSNLAAYGVLALLISFNHTMIQALPFLALGLGMDDLFIILAHFRDALHSVEDSSGRATVSQLTASVMSDTMMHAGSAVAITSACNAGVFFLGCIIPIPALQHFMLGAAVIVTMNFVCAMTLVPIAVSLWCDYVVEWAVQASRAKKKGDQTCFLDECVAKAYRVFASSTPLKLIGLSIGVGLLAFSLAMFPSVEYGYEMTDLAKRGSYLEKGIFDAYTKVFNQHEVSTVIFGPDISYPDDQAALLDVFKDLTTSKWTATGALAQGGVASESWLQLFLNTKSFCSNRTGLENVITCRPEDFYRDFNLWRRPAVFVPVQNDPTYIPGSTIFSFGSLIASVAKRVNSFAYESGPDNYTNANRMLMSFEFVELNTELIQTTAKKIQMVKDWKTICESSGKDIFMYGWMFTQIEQFIELDFYFWLAVALASVVIFVISVLLGLSWIGALITCSFAAFVLIEIYGFLAVTGLQYQSLVAISMLMSLGITVEFIVHPVAAFEFAHGTRNERVAEAMRQTAIPVLWGGISSFLGVLMMAFSDFEYVVKYFFIIYLLIISFGLINGLIVLPSVLGLFGVESSGEAKLSLKSNFPHVSERMGSVKSSFPREVSFGANNM</sequence>
<dbReference type="InterPro" id="IPR051697">
    <property type="entry name" value="Patched_domain-protein"/>
</dbReference>